<feature type="compositionally biased region" description="Polar residues" evidence="6">
    <location>
        <begin position="106"/>
        <end position="117"/>
    </location>
</feature>
<dbReference type="STRING" id="244447.ENSCSEP00000020117"/>
<dbReference type="SUPFAM" id="SSF57716">
    <property type="entry name" value="Glucocorticoid receptor-like (DNA-binding domain)"/>
    <property type="match status" value="1"/>
</dbReference>
<dbReference type="RefSeq" id="XP_024918717.1">
    <property type="nucleotide sequence ID" value="XM_025062949.1"/>
</dbReference>
<dbReference type="AlphaFoldDB" id="A0A3P8W0N4"/>
<reference evidence="8" key="3">
    <citation type="submission" date="2025-09" db="UniProtKB">
        <authorList>
            <consortium name="Ensembl"/>
        </authorList>
    </citation>
    <scope>IDENTIFICATION</scope>
</reference>
<evidence type="ECO:0000256" key="5">
    <source>
        <dbReference type="PROSITE-ProRule" id="PRU00309"/>
    </source>
</evidence>
<proteinExistence type="predicted"/>
<protein>
    <submittedName>
        <fullName evidence="8">THAP domain-containing protein 6-like</fullName>
    </submittedName>
</protein>
<sequence>MPVSCAAWGCQNRCSVSTRSKGITFHRFPKDVLMRKKWEVALRREKFTATKACRLCSDHFTPEDFDRTGQTVRIRDGSVPSVFNSPAHLQRPVTTLTSKASKDGQESTSCPQPVQETDSTDSDHLYALPSSPSDLTARLNQVLARVECLEREKRNAKDRERRAKSRMFCLLEYLEEKKLLNDEMRERLDSNLEKHRAPEDVGLDVPPTLSESMQLFEEDSES</sequence>
<evidence type="ECO:0000256" key="1">
    <source>
        <dbReference type="ARBA" id="ARBA00022723"/>
    </source>
</evidence>
<reference evidence="8" key="2">
    <citation type="submission" date="2025-08" db="UniProtKB">
        <authorList>
            <consortium name="Ensembl"/>
        </authorList>
    </citation>
    <scope>IDENTIFICATION</scope>
</reference>
<evidence type="ECO:0000256" key="3">
    <source>
        <dbReference type="ARBA" id="ARBA00022833"/>
    </source>
</evidence>
<evidence type="ECO:0000313" key="8">
    <source>
        <dbReference type="Ensembl" id="ENSCSEP00000020117.1"/>
    </source>
</evidence>
<keyword evidence="3" id="KW-0862">Zinc</keyword>
<evidence type="ECO:0000259" key="7">
    <source>
        <dbReference type="PROSITE" id="PS50950"/>
    </source>
</evidence>
<evidence type="ECO:0000313" key="9">
    <source>
        <dbReference type="Proteomes" id="UP000265120"/>
    </source>
</evidence>
<dbReference type="InParanoid" id="A0A3P8W0N4"/>
<dbReference type="PANTHER" id="PTHR47696">
    <property type="entry name" value="THAP DOMAIN-CONTAINING PROTEIN 2"/>
    <property type="match status" value="1"/>
</dbReference>
<organism evidence="8 9">
    <name type="scientific">Cynoglossus semilaevis</name>
    <name type="common">Tongue sole</name>
    <dbReference type="NCBI Taxonomy" id="244447"/>
    <lineage>
        <taxon>Eukaryota</taxon>
        <taxon>Metazoa</taxon>
        <taxon>Chordata</taxon>
        <taxon>Craniata</taxon>
        <taxon>Vertebrata</taxon>
        <taxon>Euteleostomi</taxon>
        <taxon>Actinopterygii</taxon>
        <taxon>Neopterygii</taxon>
        <taxon>Teleostei</taxon>
        <taxon>Neoteleostei</taxon>
        <taxon>Acanthomorphata</taxon>
        <taxon>Carangaria</taxon>
        <taxon>Pleuronectiformes</taxon>
        <taxon>Pleuronectoidei</taxon>
        <taxon>Cynoglossidae</taxon>
        <taxon>Cynoglossinae</taxon>
        <taxon>Cynoglossus</taxon>
    </lineage>
</organism>
<dbReference type="OMA" id="AFCWEYC"/>
<dbReference type="GO" id="GO:0003677">
    <property type="term" value="F:DNA binding"/>
    <property type="evidence" value="ECO:0007669"/>
    <property type="project" value="UniProtKB-UniRule"/>
</dbReference>
<dbReference type="InterPro" id="IPR006612">
    <property type="entry name" value="THAP_Znf"/>
</dbReference>
<accession>A0A3P8W0N4</accession>
<dbReference type="GeneTree" id="ENSGT00940000165627"/>
<dbReference type="PANTHER" id="PTHR47696:SF2">
    <property type="entry name" value="PROVISIONAL ORTHOLOG OF THAP DOMAIN CONTAINING 1"/>
    <property type="match status" value="1"/>
</dbReference>
<feature type="region of interest" description="Disordered" evidence="6">
    <location>
        <begin position="77"/>
        <end position="124"/>
    </location>
</feature>
<name>A0A3P8W0N4_CYNSE</name>
<dbReference type="GeneID" id="103391088"/>
<dbReference type="PROSITE" id="PS50950">
    <property type="entry name" value="ZF_THAP"/>
    <property type="match status" value="1"/>
</dbReference>
<dbReference type="SMART" id="SM00980">
    <property type="entry name" value="THAP"/>
    <property type="match status" value="1"/>
</dbReference>
<evidence type="ECO:0000256" key="6">
    <source>
        <dbReference type="SAM" id="MobiDB-lite"/>
    </source>
</evidence>
<dbReference type="Pfam" id="PF05485">
    <property type="entry name" value="THAP"/>
    <property type="match status" value="1"/>
</dbReference>
<dbReference type="InterPro" id="IPR026521">
    <property type="entry name" value="THAP2"/>
</dbReference>
<dbReference type="OrthoDB" id="7312725at2759"/>
<dbReference type="Gene3D" id="6.20.210.20">
    <property type="entry name" value="THAP domain"/>
    <property type="match status" value="1"/>
</dbReference>
<feature type="domain" description="THAP-type" evidence="7">
    <location>
        <begin position="1"/>
        <end position="83"/>
    </location>
</feature>
<dbReference type="GO" id="GO:0008270">
    <property type="term" value="F:zinc ion binding"/>
    <property type="evidence" value="ECO:0007669"/>
    <property type="project" value="UniProtKB-KW"/>
</dbReference>
<evidence type="ECO:0000256" key="4">
    <source>
        <dbReference type="ARBA" id="ARBA00023125"/>
    </source>
</evidence>
<evidence type="ECO:0000256" key="2">
    <source>
        <dbReference type="ARBA" id="ARBA00022771"/>
    </source>
</evidence>
<dbReference type="KEGG" id="csem:103391088"/>
<keyword evidence="2 5" id="KW-0863">Zinc-finger</keyword>
<keyword evidence="4 5" id="KW-0238">DNA-binding</keyword>
<dbReference type="Ensembl" id="ENSCSET00000020364.1">
    <property type="protein sequence ID" value="ENSCSEP00000020117.1"/>
    <property type="gene ID" value="ENSCSEG00000012841.1"/>
</dbReference>
<dbReference type="InterPro" id="IPR038441">
    <property type="entry name" value="THAP_Znf_sf"/>
</dbReference>
<keyword evidence="9" id="KW-1185">Reference proteome</keyword>
<dbReference type="SMART" id="SM00692">
    <property type="entry name" value="DM3"/>
    <property type="match status" value="1"/>
</dbReference>
<dbReference type="Proteomes" id="UP000265120">
    <property type="component" value="Chromosome 15"/>
</dbReference>
<feature type="region of interest" description="Disordered" evidence="6">
    <location>
        <begin position="191"/>
        <end position="222"/>
    </location>
</feature>
<reference evidence="8 9" key="1">
    <citation type="journal article" date="2014" name="Nat. Genet.">
        <title>Whole-genome sequence of a flatfish provides insights into ZW sex chromosome evolution and adaptation to a benthic lifestyle.</title>
        <authorList>
            <person name="Chen S."/>
            <person name="Zhang G."/>
            <person name="Shao C."/>
            <person name="Huang Q."/>
            <person name="Liu G."/>
            <person name="Zhang P."/>
            <person name="Song W."/>
            <person name="An N."/>
            <person name="Chalopin D."/>
            <person name="Volff J.N."/>
            <person name="Hong Y."/>
            <person name="Li Q."/>
            <person name="Sha Z."/>
            <person name="Zhou H."/>
            <person name="Xie M."/>
            <person name="Yu Q."/>
            <person name="Liu Y."/>
            <person name="Xiang H."/>
            <person name="Wang N."/>
            <person name="Wu K."/>
            <person name="Yang C."/>
            <person name="Zhou Q."/>
            <person name="Liao X."/>
            <person name="Yang L."/>
            <person name="Hu Q."/>
            <person name="Zhang J."/>
            <person name="Meng L."/>
            <person name="Jin L."/>
            <person name="Tian Y."/>
            <person name="Lian J."/>
            <person name="Yang J."/>
            <person name="Miao G."/>
            <person name="Liu S."/>
            <person name="Liang Z."/>
            <person name="Yan F."/>
            <person name="Li Y."/>
            <person name="Sun B."/>
            <person name="Zhang H."/>
            <person name="Zhang J."/>
            <person name="Zhu Y."/>
            <person name="Du M."/>
            <person name="Zhao Y."/>
            <person name="Schartl M."/>
            <person name="Tang Q."/>
            <person name="Wang J."/>
        </authorList>
    </citation>
    <scope>NUCLEOTIDE SEQUENCE</scope>
</reference>
<keyword evidence="1" id="KW-0479">Metal-binding</keyword>